<organism evidence="1 2">
    <name type="scientific">Strigomonas culicis</name>
    <dbReference type="NCBI Taxonomy" id="28005"/>
    <lineage>
        <taxon>Eukaryota</taxon>
        <taxon>Discoba</taxon>
        <taxon>Euglenozoa</taxon>
        <taxon>Kinetoplastea</taxon>
        <taxon>Metakinetoplastina</taxon>
        <taxon>Trypanosomatida</taxon>
        <taxon>Trypanosomatidae</taxon>
        <taxon>Strigomonadinae</taxon>
        <taxon>Strigomonas</taxon>
    </lineage>
</organism>
<evidence type="ECO:0000313" key="1">
    <source>
        <dbReference type="EMBL" id="EPY29058.1"/>
    </source>
</evidence>
<reference evidence="1 2" key="1">
    <citation type="journal article" date="2013" name="PLoS ONE">
        <title>Predicting the Proteins of Angomonas deanei, Strigomonas culicis and Their Respective Endosymbionts Reveals New Aspects of the Trypanosomatidae Family.</title>
        <authorList>
            <person name="Motta M.C."/>
            <person name="Martins A.C."/>
            <person name="de Souza S.S."/>
            <person name="Catta-Preta C.M."/>
            <person name="Silva R."/>
            <person name="Klein C.C."/>
            <person name="de Almeida L.G."/>
            <person name="de Lima Cunha O."/>
            <person name="Ciapina L.P."/>
            <person name="Brocchi M."/>
            <person name="Colabardini A.C."/>
            <person name="de Araujo Lima B."/>
            <person name="Machado C.R."/>
            <person name="de Almeida Soares C.M."/>
            <person name="Probst C.M."/>
            <person name="de Menezes C.B."/>
            <person name="Thompson C.E."/>
            <person name="Bartholomeu D.C."/>
            <person name="Gradia D.F."/>
            <person name="Pavoni D.P."/>
            <person name="Grisard E.C."/>
            <person name="Fantinatti-Garboggini F."/>
            <person name="Marchini F.K."/>
            <person name="Rodrigues-Luiz G.F."/>
            <person name="Wagner G."/>
            <person name="Goldman G.H."/>
            <person name="Fietto J.L."/>
            <person name="Elias M.C."/>
            <person name="Goldman M.H."/>
            <person name="Sagot M.F."/>
            <person name="Pereira M."/>
            <person name="Stoco P.H."/>
            <person name="de Mendonca-Neto R.P."/>
            <person name="Teixeira S.M."/>
            <person name="Maciel T.E."/>
            <person name="de Oliveira Mendes T.A."/>
            <person name="Urmenyi T.P."/>
            <person name="de Souza W."/>
            <person name="Schenkman S."/>
            <person name="de Vasconcelos A.T."/>
        </authorList>
    </citation>
    <scope>NUCLEOTIDE SEQUENCE [LARGE SCALE GENOMIC DNA]</scope>
</reference>
<accession>S9UJH3</accession>
<dbReference type="OrthoDB" id="185373at2759"/>
<evidence type="ECO:0008006" key="3">
    <source>
        <dbReference type="Google" id="ProtNLM"/>
    </source>
</evidence>
<sequence length="255" mass="28521">MYRYMVDSGTDPTARVVQYVMGLLERSAAVHGGDPAHRLRTEAKAHSLMLDVDRHHLTPSEFTVNSYIGVCDASGGSGSMHLAAARVADYLSRHERQGSPGLYTRLLGGLLRHGHHAEALATVTTLQHTPLTNHLLNAVLQTARHSRDPSAAFAMYRAVLPASDRRALSDRPLRPSLHTMSILLEVMRETNDFAELDFVLREMKRYRLKGNGVLLNKILSALLVCERRREAQLLRTQMEAKHVVVFDELKRALDT</sequence>
<dbReference type="Proteomes" id="UP000015354">
    <property type="component" value="Unassembled WGS sequence"/>
</dbReference>
<dbReference type="AlphaFoldDB" id="S9UJH3"/>
<gene>
    <name evidence="1" type="ORF">STCU_04746</name>
</gene>
<protein>
    <recommendedName>
        <fullName evidence="3">Pentacotripeptide-repeat region of PRORP domain-containing protein</fullName>
    </recommendedName>
</protein>
<dbReference type="EMBL" id="ATMH01004746">
    <property type="protein sequence ID" value="EPY29058.1"/>
    <property type="molecule type" value="Genomic_DNA"/>
</dbReference>
<proteinExistence type="predicted"/>
<keyword evidence="2" id="KW-1185">Reference proteome</keyword>
<dbReference type="InterPro" id="IPR011990">
    <property type="entry name" value="TPR-like_helical_dom_sf"/>
</dbReference>
<comment type="caution">
    <text evidence="1">The sequence shown here is derived from an EMBL/GenBank/DDBJ whole genome shotgun (WGS) entry which is preliminary data.</text>
</comment>
<dbReference type="Gene3D" id="1.25.40.10">
    <property type="entry name" value="Tetratricopeptide repeat domain"/>
    <property type="match status" value="1"/>
</dbReference>
<name>S9UJH3_9TRYP</name>
<evidence type="ECO:0000313" key="2">
    <source>
        <dbReference type="Proteomes" id="UP000015354"/>
    </source>
</evidence>